<comment type="similarity">
    <text evidence="7">Belongs to the inositol monophosphatase superfamily.</text>
</comment>
<dbReference type="EMBL" id="DVIQ01000103">
    <property type="protein sequence ID" value="HIS32831.1"/>
    <property type="molecule type" value="Genomic_DNA"/>
</dbReference>
<dbReference type="InterPro" id="IPR000760">
    <property type="entry name" value="Inositol_monophosphatase-like"/>
</dbReference>
<dbReference type="GO" id="GO:0046872">
    <property type="term" value="F:metal ion binding"/>
    <property type="evidence" value="ECO:0007669"/>
    <property type="project" value="UniProtKB-KW"/>
</dbReference>
<evidence type="ECO:0000256" key="6">
    <source>
        <dbReference type="PIRSR" id="PIRSR600760-2"/>
    </source>
</evidence>
<dbReference type="PANTHER" id="PTHR20854:SF4">
    <property type="entry name" value="INOSITOL-1-MONOPHOSPHATASE-RELATED"/>
    <property type="match status" value="1"/>
</dbReference>
<gene>
    <name evidence="8" type="ORF">IAB44_14995</name>
</gene>
<comment type="caution">
    <text evidence="8">The sequence shown here is derived from an EMBL/GenBank/DDBJ whole genome shotgun (WGS) entry which is preliminary data.</text>
</comment>
<dbReference type="GO" id="GO:0006020">
    <property type="term" value="P:inositol metabolic process"/>
    <property type="evidence" value="ECO:0007669"/>
    <property type="project" value="TreeGrafter"/>
</dbReference>
<comment type="catalytic activity">
    <reaction evidence="1 7">
        <text>a myo-inositol phosphate + H2O = myo-inositol + phosphate</text>
        <dbReference type="Rhea" id="RHEA:24056"/>
        <dbReference type="ChEBI" id="CHEBI:15377"/>
        <dbReference type="ChEBI" id="CHEBI:17268"/>
        <dbReference type="ChEBI" id="CHEBI:43474"/>
        <dbReference type="ChEBI" id="CHEBI:84139"/>
        <dbReference type="EC" id="3.1.3.25"/>
    </reaction>
</comment>
<dbReference type="Pfam" id="PF00459">
    <property type="entry name" value="Inositol_P"/>
    <property type="match status" value="1"/>
</dbReference>
<feature type="binding site" evidence="6">
    <location>
        <position position="65"/>
    </location>
    <ligand>
        <name>Mg(2+)</name>
        <dbReference type="ChEBI" id="CHEBI:18420"/>
        <label>1</label>
        <note>catalytic</note>
    </ligand>
</feature>
<evidence type="ECO:0000313" key="9">
    <source>
        <dbReference type="Proteomes" id="UP000823935"/>
    </source>
</evidence>
<dbReference type="Proteomes" id="UP000823935">
    <property type="component" value="Unassembled WGS sequence"/>
</dbReference>
<dbReference type="InterPro" id="IPR020550">
    <property type="entry name" value="Inositol_monophosphatase_CS"/>
</dbReference>
<dbReference type="PRINTS" id="PR01959">
    <property type="entry name" value="SBIMPHPHTASE"/>
</dbReference>
<dbReference type="PANTHER" id="PTHR20854">
    <property type="entry name" value="INOSITOL MONOPHOSPHATASE"/>
    <property type="match status" value="1"/>
</dbReference>
<evidence type="ECO:0000256" key="5">
    <source>
        <dbReference type="ARBA" id="ARBA00022842"/>
    </source>
</evidence>
<dbReference type="GO" id="GO:0008934">
    <property type="term" value="F:inositol monophosphate 1-phosphatase activity"/>
    <property type="evidence" value="ECO:0007669"/>
    <property type="project" value="InterPro"/>
</dbReference>
<name>A0A9D1EW30_9FIRM</name>
<dbReference type="SUPFAM" id="SSF56655">
    <property type="entry name" value="Carbohydrate phosphatase"/>
    <property type="match status" value="1"/>
</dbReference>
<keyword evidence="3 6" id="KW-0479">Metal-binding</keyword>
<dbReference type="PRINTS" id="PR00377">
    <property type="entry name" value="IMPHPHTASES"/>
</dbReference>
<dbReference type="InterPro" id="IPR033942">
    <property type="entry name" value="IMPase"/>
</dbReference>
<feature type="binding site" evidence="6">
    <location>
        <position position="210"/>
    </location>
    <ligand>
        <name>Mg(2+)</name>
        <dbReference type="ChEBI" id="CHEBI:18420"/>
        <label>1</label>
        <note>catalytic</note>
    </ligand>
</feature>
<keyword evidence="4 7" id="KW-0378">Hydrolase</keyword>
<accession>A0A9D1EW30</accession>
<evidence type="ECO:0000313" key="8">
    <source>
        <dbReference type="EMBL" id="HIS32831.1"/>
    </source>
</evidence>
<evidence type="ECO:0000256" key="1">
    <source>
        <dbReference type="ARBA" id="ARBA00001033"/>
    </source>
</evidence>
<dbReference type="EC" id="3.1.3.25" evidence="7"/>
<comment type="cofactor">
    <cofactor evidence="2 6 7">
        <name>Mg(2+)</name>
        <dbReference type="ChEBI" id="CHEBI:18420"/>
    </cofactor>
</comment>
<dbReference type="GO" id="GO:0046854">
    <property type="term" value="P:phosphatidylinositol phosphate biosynthetic process"/>
    <property type="evidence" value="ECO:0007669"/>
    <property type="project" value="InterPro"/>
</dbReference>
<dbReference type="InterPro" id="IPR022337">
    <property type="entry name" value="Inositol_monophosphatase_SuhB"/>
</dbReference>
<dbReference type="AlphaFoldDB" id="A0A9D1EW30"/>
<dbReference type="Gene3D" id="3.40.190.80">
    <property type="match status" value="1"/>
</dbReference>
<dbReference type="GO" id="GO:0007165">
    <property type="term" value="P:signal transduction"/>
    <property type="evidence" value="ECO:0007669"/>
    <property type="project" value="TreeGrafter"/>
</dbReference>
<dbReference type="PROSITE" id="PS00630">
    <property type="entry name" value="IMP_2"/>
    <property type="match status" value="1"/>
</dbReference>
<reference evidence="8" key="2">
    <citation type="journal article" date="2021" name="PeerJ">
        <title>Extensive microbial diversity within the chicken gut microbiome revealed by metagenomics and culture.</title>
        <authorList>
            <person name="Gilroy R."/>
            <person name="Ravi A."/>
            <person name="Getino M."/>
            <person name="Pursley I."/>
            <person name="Horton D.L."/>
            <person name="Alikhan N.F."/>
            <person name="Baker D."/>
            <person name="Gharbi K."/>
            <person name="Hall N."/>
            <person name="Watson M."/>
            <person name="Adriaenssens E.M."/>
            <person name="Foster-Nyarko E."/>
            <person name="Jarju S."/>
            <person name="Secka A."/>
            <person name="Antonio M."/>
            <person name="Oren A."/>
            <person name="Chaudhuri R.R."/>
            <person name="La Ragione R."/>
            <person name="Hildebrand F."/>
            <person name="Pallen M.J."/>
        </authorList>
    </citation>
    <scope>NUCLEOTIDE SEQUENCE</scope>
    <source>
        <strain evidence="8">CHK190-19873</strain>
    </source>
</reference>
<keyword evidence="5 6" id="KW-0460">Magnesium</keyword>
<dbReference type="CDD" id="cd01639">
    <property type="entry name" value="IMPase"/>
    <property type="match status" value="1"/>
</dbReference>
<proteinExistence type="inferred from homology"/>
<protein>
    <recommendedName>
        <fullName evidence="7">Inositol-1-monophosphatase</fullName>
        <ecNumber evidence="7">3.1.3.25</ecNumber>
    </recommendedName>
</protein>
<evidence type="ECO:0000256" key="3">
    <source>
        <dbReference type="ARBA" id="ARBA00022723"/>
    </source>
</evidence>
<evidence type="ECO:0000256" key="4">
    <source>
        <dbReference type="ARBA" id="ARBA00022801"/>
    </source>
</evidence>
<organism evidence="8 9">
    <name type="scientific">Candidatus Limivivens intestinipullorum</name>
    <dbReference type="NCBI Taxonomy" id="2840858"/>
    <lineage>
        <taxon>Bacteria</taxon>
        <taxon>Bacillati</taxon>
        <taxon>Bacillota</taxon>
        <taxon>Clostridia</taxon>
        <taxon>Lachnospirales</taxon>
        <taxon>Lachnospiraceae</taxon>
        <taxon>Lachnospiraceae incertae sedis</taxon>
        <taxon>Candidatus Limivivens</taxon>
    </lineage>
</organism>
<feature type="binding site" evidence="6">
    <location>
        <position position="82"/>
    </location>
    <ligand>
        <name>Mg(2+)</name>
        <dbReference type="ChEBI" id="CHEBI:18420"/>
        <label>1</label>
        <note>catalytic</note>
    </ligand>
</feature>
<dbReference type="Gene3D" id="3.30.540.10">
    <property type="entry name" value="Fructose-1,6-Bisphosphatase, subunit A, domain 1"/>
    <property type="match status" value="1"/>
</dbReference>
<evidence type="ECO:0000256" key="2">
    <source>
        <dbReference type="ARBA" id="ARBA00001946"/>
    </source>
</evidence>
<reference evidence="8" key="1">
    <citation type="submission" date="2020-10" db="EMBL/GenBank/DDBJ databases">
        <authorList>
            <person name="Gilroy R."/>
        </authorList>
    </citation>
    <scope>NUCLEOTIDE SEQUENCE</scope>
    <source>
        <strain evidence="8">CHK190-19873</strain>
    </source>
</reference>
<feature type="binding site" evidence="6">
    <location>
        <position position="85"/>
    </location>
    <ligand>
        <name>Mg(2+)</name>
        <dbReference type="ChEBI" id="CHEBI:18420"/>
        <label>1</label>
        <note>catalytic</note>
    </ligand>
</feature>
<dbReference type="FunFam" id="3.40.190.80:FF:000020">
    <property type="entry name" value="Fructose-1,6-bisphosphatase/inositol-1-monophosphatase"/>
    <property type="match status" value="1"/>
</dbReference>
<evidence type="ECO:0000256" key="7">
    <source>
        <dbReference type="RuleBase" id="RU364068"/>
    </source>
</evidence>
<sequence length="257" mass="28871">MYKIDYTQVIDIVKAARPFFTDYEAASHIHVKGLSDYVTDVDFQVQSYFQQKLVELYPEIQFMGEEKDNGDIDFSGSFWILDPVDGTTNLIHHFRHSAVSLALVLDGSLTAGIVYDPYADELFFAEKGRGSFRNGSLIHVSANQTLQDSLISIGTAPYQHEYARKNFEAFREIFLRCQDIRRIGSAAIDLAYVACGRTDAFFEMNLKPWDFAAGILLVREAGGTATDYKGSPLPLDRPASMLATNGFLHRELMELLA</sequence>